<protein>
    <submittedName>
        <fullName evidence="2">Uncharacterized protein</fullName>
    </submittedName>
</protein>
<accession>A0ABZ0U2B2</accession>
<organism evidence="2 3">
    <name type="scientific">Anaerocellum danielii</name>
    <dbReference type="NCBI Taxonomy" id="1387557"/>
    <lineage>
        <taxon>Bacteria</taxon>
        <taxon>Bacillati</taxon>
        <taxon>Bacillota</taxon>
        <taxon>Bacillota incertae sedis</taxon>
        <taxon>Caldicellulosiruptorales</taxon>
        <taxon>Caldicellulosiruptoraceae</taxon>
        <taxon>Anaerocellum</taxon>
    </lineage>
</organism>
<name>A0ABZ0U2B2_9FIRM</name>
<feature type="transmembrane region" description="Helical" evidence="1">
    <location>
        <begin position="32"/>
        <end position="52"/>
    </location>
</feature>
<keyword evidence="1" id="KW-0472">Membrane</keyword>
<gene>
    <name evidence="2" type="ORF">SOJ16_002476</name>
</gene>
<dbReference type="RefSeq" id="WP_322141221.1">
    <property type="nucleotide sequence ID" value="NZ_CP139957.1"/>
</dbReference>
<dbReference type="EMBL" id="CP139957">
    <property type="protein sequence ID" value="WPX08579.1"/>
    <property type="molecule type" value="Genomic_DNA"/>
</dbReference>
<evidence type="ECO:0000313" key="3">
    <source>
        <dbReference type="Proteomes" id="UP001322744"/>
    </source>
</evidence>
<proteinExistence type="predicted"/>
<keyword evidence="1" id="KW-0812">Transmembrane</keyword>
<keyword evidence="1" id="KW-1133">Transmembrane helix</keyword>
<keyword evidence="3" id="KW-1185">Reference proteome</keyword>
<reference evidence="2 3" key="1">
    <citation type="submission" date="2023-12" db="EMBL/GenBank/DDBJ databases">
        <authorList>
            <person name="Manesh M.J.H."/>
            <person name="Bing R.G."/>
            <person name="Willard D.J."/>
            <person name="Kelly R.M."/>
        </authorList>
    </citation>
    <scope>NUCLEOTIDE SEQUENCE [LARGE SCALE GENOMIC DNA]</scope>
    <source>
        <strain evidence="2 3">DSM 8977</strain>
    </source>
</reference>
<feature type="transmembrane region" description="Helical" evidence="1">
    <location>
        <begin position="124"/>
        <end position="143"/>
    </location>
</feature>
<dbReference type="Proteomes" id="UP001322744">
    <property type="component" value="Chromosome"/>
</dbReference>
<feature type="transmembrane region" description="Helical" evidence="1">
    <location>
        <begin position="82"/>
        <end position="104"/>
    </location>
</feature>
<evidence type="ECO:0000313" key="2">
    <source>
        <dbReference type="EMBL" id="WPX08579.1"/>
    </source>
</evidence>
<sequence length="169" mass="19606">MYDLSILGATFIGIWAYFSENVKIQPEETPRIVVLWVLWIISLICAIAYHLVRWNKVFRSSERFLIFSSCKLKPEVLLCGEILHLILDLFLFSIWFNLLGAIVITPKRYISILTFVLNRVNLDGFYLIVISIFFFGAIYFWCLTENQSESTSPLGDCDEWLSFSSLEPS</sequence>
<evidence type="ECO:0000256" key="1">
    <source>
        <dbReference type="SAM" id="Phobius"/>
    </source>
</evidence>